<comment type="caution">
    <text evidence="2">The sequence shown here is derived from an EMBL/GenBank/DDBJ whole genome shotgun (WGS) entry which is preliminary data.</text>
</comment>
<accession>A0ABN2ZAS9</accession>
<keyword evidence="3" id="KW-1185">Reference proteome</keyword>
<evidence type="ECO:0000313" key="3">
    <source>
        <dbReference type="Proteomes" id="UP001422759"/>
    </source>
</evidence>
<dbReference type="RefSeq" id="WP_344463336.1">
    <property type="nucleotide sequence ID" value="NZ_BAAANT010000009.1"/>
</dbReference>
<protein>
    <submittedName>
        <fullName evidence="2">Uncharacterized protein</fullName>
    </submittedName>
</protein>
<dbReference type="Proteomes" id="UP001422759">
    <property type="component" value="Unassembled WGS sequence"/>
</dbReference>
<name>A0ABN2ZAS9_9ACTN</name>
<organism evidence="2 3">
    <name type="scientific">Kitasatospora kazusensis</name>
    <dbReference type="NCBI Taxonomy" id="407974"/>
    <lineage>
        <taxon>Bacteria</taxon>
        <taxon>Bacillati</taxon>
        <taxon>Actinomycetota</taxon>
        <taxon>Actinomycetes</taxon>
        <taxon>Kitasatosporales</taxon>
        <taxon>Streptomycetaceae</taxon>
        <taxon>Kitasatospora</taxon>
    </lineage>
</organism>
<evidence type="ECO:0000256" key="1">
    <source>
        <dbReference type="SAM" id="MobiDB-lite"/>
    </source>
</evidence>
<feature type="region of interest" description="Disordered" evidence="1">
    <location>
        <begin position="122"/>
        <end position="149"/>
    </location>
</feature>
<evidence type="ECO:0000313" key="2">
    <source>
        <dbReference type="EMBL" id="GAA2139353.1"/>
    </source>
</evidence>
<sequence>MPKLGDVGGRYPAGSTTEQQQFADALCQVYRRLVRATLEVNGRRLFSTAPALSGYFNAKHIPASRLVRRLYAEAARDSSGEEMPFTLSDLLHFHEQASVRLCDRCRGVPGPPECGRCKRALPAAGGQQGGPPKPRKHRWSRQAARPREAVALSLEDPSRPTVSSGLLAPVVLPVPPEGGDRQNYGSPALAWAGLEDAIRHLNHGRNRDAHLVLTQAGGKLPVHNIPDLVTACHGAGLEVAADAVLHSAARRQQSDVLRIVRMFNDAKQYAASDLLLQVATAE</sequence>
<dbReference type="EMBL" id="BAAANT010000009">
    <property type="protein sequence ID" value="GAA2139353.1"/>
    <property type="molecule type" value="Genomic_DNA"/>
</dbReference>
<gene>
    <name evidence="2" type="ORF">GCM10009760_21500</name>
</gene>
<proteinExistence type="predicted"/>
<reference evidence="2 3" key="1">
    <citation type="journal article" date="2019" name="Int. J. Syst. Evol. Microbiol.">
        <title>The Global Catalogue of Microorganisms (GCM) 10K type strain sequencing project: providing services to taxonomists for standard genome sequencing and annotation.</title>
        <authorList>
            <consortium name="The Broad Institute Genomics Platform"/>
            <consortium name="The Broad Institute Genome Sequencing Center for Infectious Disease"/>
            <person name="Wu L."/>
            <person name="Ma J."/>
        </authorList>
    </citation>
    <scope>NUCLEOTIDE SEQUENCE [LARGE SCALE GENOMIC DNA]</scope>
    <source>
        <strain evidence="2 3">JCM 14560</strain>
    </source>
</reference>